<feature type="compositionally biased region" description="Basic and acidic residues" evidence="1">
    <location>
        <begin position="1249"/>
        <end position="1265"/>
    </location>
</feature>
<evidence type="ECO:0000256" key="1">
    <source>
        <dbReference type="SAM" id="MobiDB-lite"/>
    </source>
</evidence>
<feature type="compositionally biased region" description="Polar residues" evidence="1">
    <location>
        <begin position="92"/>
        <end position="101"/>
    </location>
</feature>
<reference evidence="2 3" key="1">
    <citation type="journal article" date="2021" name="Elife">
        <title>Chloroplast acquisition without the gene transfer in kleptoplastic sea slugs, Plakobranchus ocellatus.</title>
        <authorList>
            <person name="Maeda T."/>
            <person name="Takahashi S."/>
            <person name="Yoshida T."/>
            <person name="Shimamura S."/>
            <person name="Takaki Y."/>
            <person name="Nagai Y."/>
            <person name="Toyoda A."/>
            <person name="Suzuki Y."/>
            <person name="Arimoto A."/>
            <person name="Ishii H."/>
            <person name="Satoh N."/>
            <person name="Nishiyama T."/>
            <person name="Hasebe M."/>
            <person name="Maruyama T."/>
            <person name="Minagawa J."/>
            <person name="Obokata J."/>
            <person name="Shigenobu S."/>
        </authorList>
    </citation>
    <scope>NUCLEOTIDE SEQUENCE [LARGE SCALE GENOMIC DNA]</scope>
</reference>
<sequence length="1675" mass="185365">MEEVDQVGEVDFGFDLAGWMVEDSDDEDPGSGKVSPINENKVIVSDTSSSSISAQVLQMQGSRVPITPTMLKVLSESNPSTRKETEMEATKQLLSSSSDIVTQPEGGAGDAKFSSCSPKTVPAKATKSKTQKETKCSPSFGKQKSSQTTTTTTSLKKNMQDAVRPSSKKAAKSEKDTHTSVKGSNATVLTTEPSTTKPLEPKTASNKSKLSPAEYPVKLKGAQKQLHSKELSGSTDPPKISQPKAPSQSAVPSKLTQSETQATSVVPTQPVQSKGQKKSASSTTVRHSEDDNGPKLKSHGKSLLSTKPLQSTPPTELTVTPNSSKCKTQVAQKSVASIVTSDDATRESTFTQANELVNSTQCNISTTVEQSPTVSTTDSKATPPTLQTKPTSVISSPVAQATASDKLTSPTPLIKQAATSKPLSAICAATAKDTTVATNYSSKKKLADLSKSQGVKRTNVIERQRREMSPCIAEVMALDAGKEALERNSQGLKMITQDISDTKLFDIVEDNSNKTNSSLNKKPISINETGPPDKEAKVDAVFVQADATEKSGSKTESGSQPVTKPHHDINLSQTKPNTKAVAKPTVKRIIRRFHRSSQTMPKEQSSKLLQCLIRIPALDGSQKPKKTVSVSANLTIEDKQTAFFVSPLPSSIRHEIFEAVSIFNTGRIEERQIRSVSATYGICIGNITQTEMDKSLFRENIVSKSSFYNFQFDGQDGIVDLYFKSEDTFLTVMTQIRKTKIGPRYLPVSFFKVLTDDEKDKNCPQAYARATVIFDQNFSSSAFLAYAKAQVWNKPKVEETFSIHNMPGGIPLDFLKQIIPDAITIEVDVDKDPPKFTQEGRRLLIGVNRKAGDHILKLFSQLYVNRHCLVLTRGRTNKADAPNLKEILEKQKKSYRGSAPLKVLKGCAKDINSELSQRAKGHALLDEEEILMQVDNIPDADHVLIGRAGAWKGPSTVEHLHQAGSLGSYAAHPDPKDIKMSESTQGLSDISDGSDIGERPEDHESVKSLSQRVSKSRSVRSSLEKHTVSAKGGKRRPREESKDGSRDFSERSHIPQSDLDAFGRNREMRERIVNVQQRDISPATRVINQREKTGPDLDDLRLFITGQRNRVERIGSERRESEGTLANRRDRLESQRSVIENLNRPEAVQSNSIDKGSSGRRLRYSPETERILNQRDAQRTAKAGVRRSKSPDLYLDSKDRFKRLVEEKLRGLQDLNVGARQQKFSGYGRSQDKNEKSSQNSKHLSKRNSTKDDSRESSRERERGRPRTSGTDQRRSHGKRNRSPDIQRERAKSPIRKMKLHERSASPPHKRRHIAMSRKAHQAKAPQRSQSSGRRITVLRHNSLSPAPKSKRKGRSSLSPISIGDDDDDNDLKGTKLPEKREMYPKWLSRMPDKKVEGKAVSPQQSSGTKRPISTSGDETANDTTSLQREVLQEFVKHLLERASISTSDAAEDSNYNADTNFDNFASHHPQGQQQQEPPQQQEYHNHSQVHYHSGLSNPQQQEEATRLQTAGHSAKETLIPPPIPPPIMPPILSSEYEKISHLESLANQLAADIQREQKGHLQEQQFQKPDLQPYNQHQELSGGMWARPPAPPNEPPAHMVRMQAPQLMLNTPPPTIAFTAPPMPVPQPVVPLPFFTRVTPHVRLQSMANNNGQMQNPSTNQYQDTSLNRHGQFF</sequence>
<feature type="region of interest" description="Disordered" evidence="1">
    <location>
        <begin position="512"/>
        <end position="572"/>
    </location>
</feature>
<keyword evidence="3" id="KW-1185">Reference proteome</keyword>
<feature type="compositionally biased region" description="Polar residues" evidence="1">
    <location>
        <begin position="1487"/>
        <end position="1512"/>
    </location>
</feature>
<feature type="region of interest" description="Disordered" evidence="1">
    <location>
        <begin position="1650"/>
        <end position="1675"/>
    </location>
</feature>
<feature type="compositionally biased region" description="Basic and acidic residues" evidence="1">
    <location>
        <begin position="1371"/>
        <end position="1384"/>
    </location>
</feature>
<feature type="region of interest" description="Disordered" evidence="1">
    <location>
        <begin position="1448"/>
        <end position="1525"/>
    </location>
</feature>
<evidence type="ECO:0008006" key="4">
    <source>
        <dbReference type="Google" id="ProtNLM"/>
    </source>
</evidence>
<proteinExistence type="predicted"/>
<feature type="region of interest" description="Disordered" evidence="1">
    <location>
        <begin position="1114"/>
        <end position="1189"/>
    </location>
</feature>
<evidence type="ECO:0000313" key="2">
    <source>
        <dbReference type="EMBL" id="GFO39352.1"/>
    </source>
</evidence>
<feature type="compositionally biased region" description="Low complexity" evidence="1">
    <location>
        <begin position="142"/>
        <end position="154"/>
    </location>
</feature>
<organism evidence="2 3">
    <name type="scientific">Plakobranchus ocellatus</name>
    <dbReference type="NCBI Taxonomy" id="259542"/>
    <lineage>
        <taxon>Eukaryota</taxon>
        <taxon>Metazoa</taxon>
        <taxon>Spiralia</taxon>
        <taxon>Lophotrochozoa</taxon>
        <taxon>Mollusca</taxon>
        <taxon>Gastropoda</taxon>
        <taxon>Heterobranchia</taxon>
        <taxon>Euthyneura</taxon>
        <taxon>Panpulmonata</taxon>
        <taxon>Sacoglossa</taxon>
        <taxon>Placobranchoidea</taxon>
        <taxon>Plakobranchidae</taxon>
        <taxon>Plakobranchus</taxon>
    </lineage>
</organism>
<comment type="caution">
    <text evidence="2">The sequence shown here is derived from an EMBL/GenBank/DDBJ whole genome shotgun (WGS) entry which is preliminary data.</text>
</comment>
<feature type="compositionally biased region" description="Low complexity" evidence="1">
    <location>
        <begin position="1470"/>
        <end position="1483"/>
    </location>
</feature>
<gene>
    <name evidence="2" type="ORF">PoB_006585700</name>
</gene>
<feature type="compositionally biased region" description="Basic and acidic residues" evidence="1">
    <location>
        <begin position="996"/>
        <end position="1006"/>
    </location>
</feature>
<feature type="compositionally biased region" description="Basic and acidic residues" evidence="1">
    <location>
        <begin position="1114"/>
        <end position="1134"/>
    </location>
</feature>
<feature type="compositionally biased region" description="Basic and acidic residues" evidence="1">
    <location>
        <begin position="1164"/>
        <end position="1179"/>
    </location>
</feature>
<feature type="region of interest" description="Disordered" evidence="1">
    <location>
        <begin position="368"/>
        <end position="397"/>
    </location>
</feature>
<feature type="compositionally biased region" description="Polar residues" evidence="1">
    <location>
        <begin position="1327"/>
        <end position="1345"/>
    </location>
</feature>
<feature type="region of interest" description="Disordered" evidence="1">
    <location>
        <begin position="1220"/>
        <end position="1425"/>
    </location>
</feature>
<accession>A0AAV4D5D1</accession>
<protein>
    <recommendedName>
        <fullName evidence="4">SPOC domain-containing protein</fullName>
    </recommendedName>
</protein>
<feature type="compositionally biased region" description="Polar residues" evidence="1">
    <location>
        <begin position="244"/>
        <end position="285"/>
    </location>
</feature>
<feature type="region of interest" description="Disordered" evidence="1">
    <location>
        <begin position="966"/>
        <end position="1065"/>
    </location>
</feature>
<dbReference type="Proteomes" id="UP000735302">
    <property type="component" value="Unassembled WGS sequence"/>
</dbReference>
<evidence type="ECO:0000313" key="3">
    <source>
        <dbReference type="Proteomes" id="UP000735302"/>
    </source>
</evidence>
<feature type="compositionally biased region" description="Polar residues" evidence="1">
    <location>
        <begin position="1402"/>
        <end position="1425"/>
    </location>
</feature>
<dbReference type="EMBL" id="BLXT01007492">
    <property type="protein sequence ID" value="GFO39352.1"/>
    <property type="molecule type" value="Genomic_DNA"/>
</dbReference>
<name>A0AAV4D5D1_9GAST</name>
<feature type="compositionally biased region" description="Basic residues" evidence="1">
    <location>
        <begin position="1308"/>
        <end position="1322"/>
    </location>
</feature>
<feature type="compositionally biased region" description="Basic and acidic residues" evidence="1">
    <location>
        <begin position="1037"/>
        <end position="1053"/>
    </location>
</feature>
<feature type="compositionally biased region" description="Polar residues" evidence="1">
    <location>
        <begin position="303"/>
        <end position="330"/>
    </location>
</feature>
<feature type="compositionally biased region" description="Polar residues" evidence="1">
    <location>
        <begin position="1448"/>
        <end position="1464"/>
    </location>
</feature>
<feature type="compositionally biased region" description="Basic and acidic residues" evidence="1">
    <location>
        <begin position="1282"/>
        <end position="1292"/>
    </location>
</feature>
<feature type="compositionally biased region" description="Low complexity" evidence="1">
    <location>
        <begin position="513"/>
        <end position="522"/>
    </location>
</feature>
<feature type="region of interest" description="Disordered" evidence="1">
    <location>
        <begin position="74"/>
        <end position="330"/>
    </location>
</feature>
<feature type="compositionally biased region" description="Polar residues" evidence="1">
    <location>
        <begin position="180"/>
        <end position="209"/>
    </location>
</feature>